<keyword evidence="2" id="KW-1185">Reference proteome</keyword>
<gene>
    <name evidence="1" type="ORF">C0J50_18921</name>
</gene>
<dbReference type="Proteomes" id="UP001205998">
    <property type="component" value="Unassembled WGS sequence"/>
</dbReference>
<evidence type="ECO:0000313" key="2">
    <source>
        <dbReference type="Proteomes" id="UP001205998"/>
    </source>
</evidence>
<reference evidence="1" key="1">
    <citation type="submission" date="2018-07" db="EMBL/GenBank/DDBJ databases">
        <title>Comparative genomics of catfishes provides insights into carnivory and benthic adaptation.</title>
        <authorList>
            <person name="Zhang Y."/>
            <person name="Wang D."/>
            <person name="Peng Z."/>
            <person name="Zheng S."/>
            <person name="Shao F."/>
            <person name="Tao W."/>
        </authorList>
    </citation>
    <scope>NUCLEOTIDE SEQUENCE</scope>
    <source>
        <strain evidence="1">Chongqing</strain>
    </source>
</reference>
<dbReference type="AntiFam" id="ANF00072">
    <property type="entry name" value="Shadow ORF (opposite TypA)"/>
</dbReference>
<organism evidence="1 2">
    <name type="scientific">Silurus asotus</name>
    <name type="common">Amur catfish</name>
    <name type="synonym">Parasilurus asotus</name>
    <dbReference type="NCBI Taxonomy" id="30991"/>
    <lineage>
        <taxon>Eukaryota</taxon>
        <taxon>Metazoa</taxon>
        <taxon>Chordata</taxon>
        <taxon>Craniata</taxon>
        <taxon>Vertebrata</taxon>
        <taxon>Euteleostomi</taxon>
        <taxon>Actinopterygii</taxon>
        <taxon>Neopterygii</taxon>
        <taxon>Teleostei</taxon>
        <taxon>Ostariophysi</taxon>
        <taxon>Siluriformes</taxon>
        <taxon>Siluridae</taxon>
        <taxon>Silurus</taxon>
    </lineage>
</organism>
<comment type="caution">
    <text evidence="1">The sequence shown here is derived from an EMBL/GenBank/DDBJ whole genome shotgun (WGS) entry which is preliminary data.</text>
</comment>
<sequence>MPSRNRDKGNGSRVVTNLLDVSTDFLGDLLKASLAVWGLGGVHLVDSNDKLLHSQGEGQEGVFTGLAVLGDTSLKLTNTTSNNQHSTVSLQEEGTSDHVLDEVSVSRGINDGDVVLAGLKLPEGNVNGDTTLTLGLQFVQHPSVLEGALAHLNGLLLEFLDGSLVDSSAFVDQMTGGGGLSRVDVADDHDVNVDLFLSHDFLSFC</sequence>
<protein>
    <submittedName>
        <fullName evidence="1">Uncharacterized protein</fullName>
    </submittedName>
</protein>
<dbReference type="EMBL" id="MU551632">
    <property type="protein sequence ID" value="KAI5621512.1"/>
    <property type="molecule type" value="Genomic_DNA"/>
</dbReference>
<accession>A0AAD5ASE1</accession>
<dbReference type="AlphaFoldDB" id="A0AAD5ASE1"/>
<feature type="non-terminal residue" evidence="1">
    <location>
        <position position="205"/>
    </location>
</feature>
<proteinExistence type="predicted"/>
<name>A0AAD5ASE1_SILAS</name>
<evidence type="ECO:0000313" key="1">
    <source>
        <dbReference type="EMBL" id="KAI5621512.1"/>
    </source>
</evidence>